<evidence type="ECO:0000313" key="1">
    <source>
        <dbReference type="EMBL" id="MFC6363567.1"/>
    </source>
</evidence>
<dbReference type="InterPro" id="IPR010982">
    <property type="entry name" value="Lambda_DNA-bd_dom_sf"/>
</dbReference>
<proteinExistence type="predicted"/>
<keyword evidence="2" id="KW-1185">Reference proteome</keyword>
<dbReference type="InterPro" id="IPR001387">
    <property type="entry name" value="Cro/C1-type_HTH"/>
</dbReference>
<reference evidence="2" key="1">
    <citation type="journal article" date="2019" name="Int. J. Syst. Evol. Microbiol.">
        <title>The Global Catalogue of Microorganisms (GCM) 10K type strain sequencing project: providing services to taxonomists for standard genome sequencing and annotation.</title>
        <authorList>
            <consortium name="The Broad Institute Genomics Platform"/>
            <consortium name="The Broad Institute Genome Sequencing Center for Infectious Disease"/>
            <person name="Wu L."/>
            <person name="Ma J."/>
        </authorList>
    </citation>
    <scope>NUCLEOTIDE SEQUENCE [LARGE SCALE GENOMIC DNA]</scope>
    <source>
        <strain evidence="2">CGMCC 4.1530</strain>
    </source>
</reference>
<dbReference type="SUPFAM" id="SSF143100">
    <property type="entry name" value="TTHA1013/TTHA0281-like"/>
    <property type="match status" value="1"/>
</dbReference>
<dbReference type="Gene3D" id="3.30.160.250">
    <property type="match status" value="1"/>
</dbReference>
<sequence>MRYPVNIEVCEHGSYLVSFPDIPEAIAQGRSREEALDNAQIELVKALGAYFESENKVLKPGSITGDYIVLPASTEANLLMLEVFIDSGLTQTELAKRMGVKKQEITRVFNLGHTTKIDTIQNAFVSMDVGFSNRVEFIDVYSVKDGCGSLVSMWPKGKEIRFIGLPAGSSKVALYSATIVQDEHEGASFVVVQNIVRLSNISPDMDKVSALSWTLSDRCAALPLTCILLES</sequence>
<evidence type="ECO:0000313" key="2">
    <source>
        <dbReference type="Proteomes" id="UP001596215"/>
    </source>
</evidence>
<gene>
    <name evidence="1" type="ORF">ACFP73_16015</name>
</gene>
<organism evidence="1 2">
    <name type="scientific">Tatumella punctata</name>
    <dbReference type="NCBI Taxonomy" id="399969"/>
    <lineage>
        <taxon>Bacteria</taxon>
        <taxon>Pseudomonadati</taxon>
        <taxon>Pseudomonadota</taxon>
        <taxon>Gammaproteobacteria</taxon>
        <taxon>Enterobacterales</taxon>
        <taxon>Erwiniaceae</taxon>
        <taxon>Tatumella</taxon>
    </lineage>
</organism>
<dbReference type="CDD" id="cd00093">
    <property type="entry name" value="HTH_XRE"/>
    <property type="match status" value="1"/>
</dbReference>
<dbReference type="InterPro" id="IPR035069">
    <property type="entry name" value="TTHA1013/TTHA0281-like"/>
</dbReference>
<dbReference type="Gene3D" id="1.10.260.40">
    <property type="entry name" value="lambda repressor-like DNA-binding domains"/>
    <property type="match status" value="1"/>
</dbReference>
<dbReference type="Proteomes" id="UP001596215">
    <property type="component" value="Unassembled WGS sequence"/>
</dbReference>
<comment type="caution">
    <text evidence="1">The sequence shown here is derived from an EMBL/GenBank/DDBJ whole genome shotgun (WGS) entry which is preliminary data.</text>
</comment>
<name>A0ABW1VUN0_9GAMM</name>
<dbReference type="RefSeq" id="WP_343876533.1">
    <property type="nucleotide sequence ID" value="NZ_BAAAFW010000002.1"/>
</dbReference>
<dbReference type="EMBL" id="JBHSUC010000035">
    <property type="protein sequence ID" value="MFC6363567.1"/>
    <property type="molecule type" value="Genomic_DNA"/>
</dbReference>
<dbReference type="SUPFAM" id="SSF47413">
    <property type="entry name" value="lambda repressor-like DNA-binding domains"/>
    <property type="match status" value="1"/>
</dbReference>
<protein>
    <submittedName>
        <fullName evidence="1">Type II toxin-antitoxin system HicB family antitoxin</fullName>
    </submittedName>
</protein>
<accession>A0ABW1VUN0</accession>